<evidence type="ECO:0000256" key="2">
    <source>
        <dbReference type="SAM" id="SignalP"/>
    </source>
</evidence>
<name>A0A5C5UV57_9BACT</name>
<keyword evidence="1" id="KW-0812">Transmembrane</keyword>
<keyword evidence="1" id="KW-1133">Transmembrane helix</keyword>
<dbReference type="Proteomes" id="UP000318878">
    <property type="component" value="Unassembled WGS sequence"/>
</dbReference>
<protein>
    <recommendedName>
        <fullName evidence="3">Protein-glutamine gamma-glutamyltransferase-like C-terminal domain-containing protein</fullName>
    </recommendedName>
</protein>
<reference evidence="4 5" key="1">
    <citation type="submission" date="2019-02" db="EMBL/GenBank/DDBJ databases">
        <title>Deep-cultivation of Planctomycetes and their phenomic and genomic characterization uncovers novel biology.</title>
        <authorList>
            <person name="Wiegand S."/>
            <person name="Jogler M."/>
            <person name="Boedeker C."/>
            <person name="Pinto D."/>
            <person name="Vollmers J."/>
            <person name="Rivas-Marin E."/>
            <person name="Kohn T."/>
            <person name="Peeters S.H."/>
            <person name="Heuer A."/>
            <person name="Rast P."/>
            <person name="Oberbeckmann S."/>
            <person name="Bunk B."/>
            <person name="Jeske O."/>
            <person name="Meyerdierks A."/>
            <person name="Storesund J.E."/>
            <person name="Kallscheuer N."/>
            <person name="Luecker S."/>
            <person name="Lage O.M."/>
            <person name="Pohl T."/>
            <person name="Merkel B.J."/>
            <person name="Hornburger P."/>
            <person name="Mueller R.-W."/>
            <person name="Bruemmer F."/>
            <person name="Labrenz M."/>
            <person name="Spormann A.M."/>
            <person name="Op Den Camp H."/>
            <person name="Overmann J."/>
            <person name="Amann R."/>
            <person name="Jetten M.S.M."/>
            <person name="Mascher T."/>
            <person name="Medema M.H."/>
            <person name="Devos D.P."/>
            <person name="Kaster A.-K."/>
            <person name="Ovreas L."/>
            <person name="Rohde M."/>
            <person name="Galperin M.Y."/>
            <person name="Jogler C."/>
        </authorList>
    </citation>
    <scope>NUCLEOTIDE SEQUENCE [LARGE SCALE GENOMIC DNA]</scope>
    <source>
        <strain evidence="4 5">Enr8</strain>
    </source>
</reference>
<comment type="caution">
    <text evidence="4">The sequence shown here is derived from an EMBL/GenBank/DDBJ whole genome shotgun (WGS) entry which is preliminary data.</text>
</comment>
<evidence type="ECO:0000259" key="3">
    <source>
        <dbReference type="Pfam" id="PF13559"/>
    </source>
</evidence>
<accession>A0A5C5UV57</accession>
<feature type="chain" id="PRO_5022852571" description="Protein-glutamine gamma-glutamyltransferase-like C-terminal domain-containing protein" evidence="2">
    <location>
        <begin position="26"/>
        <end position="280"/>
    </location>
</feature>
<dbReference type="AlphaFoldDB" id="A0A5C5UV57"/>
<evidence type="ECO:0000313" key="5">
    <source>
        <dbReference type="Proteomes" id="UP000318878"/>
    </source>
</evidence>
<dbReference type="EMBL" id="SJPF01000006">
    <property type="protein sequence ID" value="TWT30048.1"/>
    <property type="molecule type" value="Genomic_DNA"/>
</dbReference>
<proteinExistence type="predicted"/>
<sequence length="280" mass="31953" precursor="true">MSALRIPNKIMPILLLLCLASTARGQDWWEEQPTTGKVDEPVATTKDELTRLPSAAWYDADKDALQRVDVTPPKSNDFRPAPANPKAVTTRTSWNWWPDLSWLGTLFSGGLFSLGAIMLYTVILVVLGLVAYLIYRYLESEEPISSGGSNRQRPEDMDTTTQVDRLESLPFQVKRPDSDLLAEARRCYDRGDFNEAIVYLFSYELVELDKRHLIRLAKGKTNGQYLRELRKNHAIEDILEVTMRAFEDVFFGQRTLSRDGFERCWGQLEPFRKQLSGAAS</sequence>
<dbReference type="RefSeq" id="WP_146436295.1">
    <property type="nucleotide sequence ID" value="NZ_SJPF01000006.1"/>
</dbReference>
<feature type="signal peptide" evidence="2">
    <location>
        <begin position="1"/>
        <end position="25"/>
    </location>
</feature>
<keyword evidence="2" id="KW-0732">Signal</keyword>
<organism evidence="4 5">
    <name type="scientific">Blastopirellula retiformator</name>
    <dbReference type="NCBI Taxonomy" id="2527970"/>
    <lineage>
        <taxon>Bacteria</taxon>
        <taxon>Pseudomonadati</taxon>
        <taxon>Planctomycetota</taxon>
        <taxon>Planctomycetia</taxon>
        <taxon>Pirellulales</taxon>
        <taxon>Pirellulaceae</taxon>
        <taxon>Blastopirellula</taxon>
    </lineage>
</organism>
<dbReference type="OrthoDB" id="290072at2"/>
<feature type="transmembrane region" description="Helical" evidence="1">
    <location>
        <begin position="102"/>
        <end position="135"/>
    </location>
</feature>
<evidence type="ECO:0000313" key="4">
    <source>
        <dbReference type="EMBL" id="TWT30048.1"/>
    </source>
</evidence>
<keyword evidence="5" id="KW-1185">Reference proteome</keyword>
<dbReference type="InterPro" id="IPR025403">
    <property type="entry name" value="TgpA-like_C"/>
</dbReference>
<evidence type="ECO:0000256" key="1">
    <source>
        <dbReference type="SAM" id="Phobius"/>
    </source>
</evidence>
<feature type="domain" description="Protein-glutamine gamma-glutamyltransferase-like C-terminal" evidence="3">
    <location>
        <begin position="207"/>
        <end position="268"/>
    </location>
</feature>
<keyword evidence="1" id="KW-0472">Membrane</keyword>
<gene>
    <name evidence="4" type="ORF">Enr8_47050</name>
</gene>
<dbReference type="Pfam" id="PF13559">
    <property type="entry name" value="DUF4129"/>
    <property type="match status" value="1"/>
</dbReference>